<evidence type="ECO:0000256" key="2">
    <source>
        <dbReference type="ARBA" id="ARBA00022801"/>
    </source>
</evidence>
<dbReference type="Pfam" id="PF13279">
    <property type="entry name" value="4HBT_2"/>
    <property type="match status" value="1"/>
</dbReference>
<dbReference type="CDD" id="cd00586">
    <property type="entry name" value="4HBT"/>
    <property type="match status" value="1"/>
</dbReference>
<dbReference type="GO" id="GO:0047617">
    <property type="term" value="F:fatty acyl-CoA hydrolase activity"/>
    <property type="evidence" value="ECO:0007669"/>
    <property type="project" value="TreeGrafter"/>
</dbReference>
<reference evidence="3" key="1">
    <citation type="journal article" date="2020" name="Cell Host Microbe">
        <title>Functional and Genomic Variation between Human-Derived Isolates of Lachnospiraceae Reveals Inter- and Intra-Species Diversity.</title>
        <authorList>
            <person name="Sorbara M.T."/>
            <person name="Littmann E.R."/>
            <person name="Fontana E."/>
            <person name="Moody T.U."/>
            <person name="Kohout C.E."/>
            <person name="Gjonbalaj M."/>
            <person name="Eaton V."/>
            <person name="Seok R."/>
            <person name="Leiner I.M."/>
            <person name="Pamer E.G."/>
        </authorList>
    </citation>
    <scope>NUCLEOTIDE SEQUENCE</scope>
    <source>
        <strain evidence="3">MSK.15.32</strain>
    </source>
</reference>
<evidence type="ECO:0000313" key="3">
    <source>
        <dbReference type="EMBL" id="NSI57530.1"/>
    </source>
</evidence>
<comment type="similarity">
    <text evidence="1">Belongs to the 4-hydroxybenzoyl-CoA thioesterase family.</text>
</comment>
<dbReference type="Gene3D" id="3.10.129.10">
    <property type="entry name" value="Hotdog Thioesterase"/>
    <property type="match status" value="1"/>
</dbReference>
<dbReference type="PANTHER" id="PTHR31793">
    <property type="entry name" value="4-HYDROXYBENZOYL-COA THIOESTERASE FAMILY MEMBER"/>
    <property type="match status" value="1"/>
</dbReference>
<gene>
    <name evidence="3" type="ORF">G4993_03830</name>
</gene>
<comment type="caution">
    <text evidence="3">The sequence shown here is derived from an EMBL/GenBank/DDBJ whole genome shotgun (WGS) entry which is preliminary data.</text>
</comment>
<name>A0AAJ3KKZ9_MEDGN</name>
<dbReference type="EMBL" id="JAAIRV010000004">
    <property type="protein sequence ID" value="NSI57530.1"/>
    <property type="molecule type" value="Genomic_DNA"/>
</dbReference>
<dbReference type="PANTHER" id="PTHR31793:SF27">
    <property type="entry name" value="NOVEL THIOESTERASE SUPERFAMILY DOMAIN AND SAPOSIN A-TYPE DOMAIN CONTAINING PROTEIN (0610012H03RIK)"/>
    <property type="match status" value="1"/>
</dbReference>
<organism evidence="3 4">
    <name type="scientific">Mediterraneibacter gnavus</name>
    <name type="common">Ruminococcus gnavus</name>
    <dbReference type="NCBI Taxonomy" id="33038"/>
    <lineage>
        <taxon>Bacteria</taxon>
        <taxon>Bacillati</taxon>
        <taxon>Bacillota</taxon>
        <taxon>Clostridia</taxon>
        <taxon>Lachnospirales</taxon>
        <taxon>Lachnospiraceae</taxon>
        <taxon>Mediterraneibacter</taxon>
    </lineage>
</organism>
<dbReference type="RefSeq" id="WP_173877948.1">
    <property type="nucleotide sequence ID" value="NZ_JAAIMR010000004.1"/>
</dbReference>
<proteinExistence type="inferred from homology"/>
<dbReference type="SUPFAM" id="SSF54637">
    <property type="entry name" value="Thioesterase/thiol ester dehydrase-isomerase"/>
    <property type="match status" value="1"/>
</dbReference>
<accession>A0AAJ3KKZ9</accession>
<evidence type="ECO:0000256" key="1">
    <source>
        <dbReference type="ARBA" id="ARBA00005953"/>
    </source>
</evidence>
<dbReference type="InterPro" id="IPR029069">
    <property type="entry name" value="HotDog_dom_sf"/>
</dbReference>
<dbReference type="Proteomes" id="UP001296580">
    <property type="component" value="Unassembled WGS sequence"/>
</dbReference>
<dbReference type="InterPro" id="IPR050563">
    <property type="entry name" value="4-hydroxybenzoyl-CoA_TE"/>
</dbReference>
<sequence>MKYKIKIRFGDTDAYGIVHHRNYYQYFEEARFLFSRDIFGFEGDTDIKFPLIESYCKYRNPIKFSLASYIVEIRCKNIMNSKLEFEYTLMDELCKKVYAYGKTVHVYIDEDNKFCLELPEWLIKRIEEYNS</sequence>
<keyword evidence="2" id="KW-0378">Hydrolase</keyword>
<evidence type="ECO:0000313" key="4">
    <source>
        <dbReference type="Proteomes" id="UP001296580"/>
    </source>
</evidence>
<reference evidence="3" key="2">
    <citation type="submission" date="2020-02" db="EMBL/GenBank/DDBJ databases">
        <authorList>
            <person name="Littmann E."/>
            <person name="Sorbara M."/>
        </authorList>
    </citation>
    <scope>NUCLEOTIDE SEQUENCE</scope>
    <source>
        <strain evidence="3">MSK.15.32</strain>
    </source>
</reference>
<dbReference type="AlphaFoldDB" id="A0AAJ3KKZ9"/>
<protein>
    <submittedName>
        <fullName evidence="3">Acyl-CoA thioesterase</fullName>
    </submittedName>
</protein>